<keyword evidence="4 5" id="KW-0472">Membrane</keyword>
<name>A0ABU2G996_9EURY</name>
<dbReference type="Proteomes" id="UP001254813">
    <property type="component" value="Unassembled WGS sequence"/>
</dbReference>
<evidence type="ECO:0000256" key="5">
    <source>
        <dbReference type="SAM" id="Phobius"/>
    </source>
</evidence>
<dbReference type="PANTHER" id="PTHR42198">
    <property type="entry name" value="INTEGRAL MEMBRANE PROTEIN"/>
    <property type="match status" value="1"/>
</dbReference>
<keyword evidence="7" id="KW-1185">Reference proteome</keyword>
<sequence>MEMTVRLGGPIRSVLGLLGNEIVDKNLVQTVGIGMPVEQLELFLDNPAMHEALSVVFERSDGGSEELQWDDVRDALSTNQWGRLIESGVLVSGGTGFTLANPERVRQTLEEQGDVSTETTGGNEIESESWAWYDKAAGITALALFAGYWNQGIRDVIASFDNILLAPITDALPFYAVIIVLAVVTGLYSTVLQARLMDHEKMQAYQDRMTELKERKEAAKERGDDEALDRIQEEQMEAAGDQLGMFKLQFRPMVWIMLLTIPVFLWLRWKVRGGHLGVGETGLIVPLAGAVSWQEPLLGPMSTWIVWYFVCSMASRQIIQKTFNIQTSSTSSS</sequence>
<protein>
    <submittedName>
        <fullName evidence="6">DUF106 domain-containing protein</fullName>
    </submittedName>
</protein>
<proteinExistence type="predicted"/>
<organism evidence="6 7">
    <name type="scientific">Halogeometricum luteum</name>
    <dbReference type="NCBI Taxonomy" id="2950537"/>
    <lineage>
        <taxon>Archaea</taxon>
        <taxon>Methanobacteriati</taxon>
        <taxon>Methanobacteriota</taxon>
        <taxon>Stenosarchaea group</taxon>
        <taxon>Halobacteria</taxon>
        <taxon>Halobacteriales</taxon>
        <taxon>Haloferacaceae</taxon>
        <taxon>Halogeometricum</taxon>
    </lineage>
</organism>
<dbReference type="InterPro" id="IPR002809">
    <property type="entry name" value="EMC3/TMCO1"/>
</dbReference>
<feature type="transmembrane region" description="Helical" evidence="5">
    <location>
        <begin position="172"/>
        <end position="192"/>
    </location>
</feature>
<evidence type="ECO:0000256" key="4">
    <source>
        <dbReference type="ARBA" id="ARBA00023136"/>
    </source>
</evidence>
<dbReference type="Pfam" id="PF01956">
    <property type="entry name" value="EMC3_TMCO1"/>
    <property type="match status" value="1"/>
</dbReference>
<feature type="transmembrane region" description="Helical" evidence="5">
    <location>
        <begin position="252"/>
        <end position="269"/>
    </location>
</feature>
<keyword evidence="2 5" id="KW-0812">Transmembrane</keyword>
<reference evidence="6 7" key="1">
    <citation type="submission" date="2022-06" db="EMBL/GenBank/DDBJ databases">
        <title>Halogeometricum sp. a new haloarchaeum isolate from saline soil.</title>
        <authorList>
            <person name="Strakova D."/>
            <person name="Galisteo C."/>
            <person name="Sanchez-Porro C."/>
            <person name="Ventosa A."/>
        </authorList>
    </citation>
    <scope>NUCLEOTIDE SEQUENCE [LARGE SCALE GENOMIC DNA]</scope>
    <source>
        <strain evidence="7">S3BR25-2</strain>
    </source>
</reference>
<accession>A0ABU2G996</accession>
<evidence type="ECO:0000256" key="2">
    <source>
        <dbReference type="ARBA" id="ARBA00022692"/>
    </source>
</evidence>
<evidence type="ECO:0000256" key="3">
    <source>
        <dbReference type="ARBA" id="ARBA00022989"/>
    </source>
</evidence>
<comment type="caution">
    <text evidence="6">The sequence shown here is derived from an EMBL/GenBank/DDBJ whole genome shotgun (WGS) entry which is preliminary data.</text>
</comment>
<gene>
    <name evidence="6" type="ORF">NDI79_21300</name>
</gene>
<comment type="subcellular location">
    <subcellularLocation>
        <location evidence="1">Membrane</location>
        <topology evidence="1">Multi-pass membrane protein</topology>
    </subcellularLocation>
</comment>
<dbReference type="EMBL" id="JAMQOQ010000008">
    <property type="protein sequence ID" value="MDS0296708.1"/>
    <property type="molecule type" value="Genomic_DNA"/>
</dbReference>
<dbReference type="PANTHER" id="PTHR42198:SF1">
    <property type="entry name" value="INTEGRAL MEMBRANE PROTEIN"/>
    <property type="match status" value="1"/>
</dbReference>
<evidence type="ECO:0000256" key="1">
    <source>
        <dbReference type="ARBA" id="ARBA00004141"/>
    </source>
</evidence>
<evidence type="ECO:0000313" key="6">
    <source>
        <dbReference type="EMBL" id="MDS0296708.1"/>
    </source>
</evidence>
<keyword evidence="3 5" id="KW-1133">Transmembrane helix</keyword>
<dbReference type="SMART" id="SM01415">
    <property type="entry name" value="DUF106"/>
    <property type="match status" value="1"/>
</dbReference>
<dbReference type="InterPro" id="IPR038978">
    <property type="entry name" value="MJ0935"/>
</dbReference>
<evidence type="ECO:0000313" key="7">
    <source>
        <dbReference type="Proteomes" id="UP001254813"/>
    </source>
</evidence>